<accession>A0ABW9XLV4</accession>
<evidence type="ECO:0000313" key="3">
    <source>
        <dbReference type="Proteomes" id="UP000665561"/>
    </source>
</evidence>
<evidence type="ECO:0000313" key="2">
    <source>
        <dbReference type="EMBL" id="NBD23589.1"/>
    </source>
</evidence>
<name>A0ABW9XLV4_9BACL</name>
<feature type="region of interest" description="Disordered" evidence="1">
    <location>
        <begin position="1"/>
        <end position="23"/>
    </location>
</feature>
<proteinExistence type="predicted"/>
<protein>
    <submittedName>
        <fullName evidence="2">Uncharacterized protein</fullName>
    </submittedName>
</protein>
<dbReference type="EMBL" id="JAAAMV010000003">
    <property type="protein sequence ID" value="NBD23589.1"/>
    <property type="molecule type" value="Genomic_DNA"/>
</dbReference>
<evidence type="ECO:0000256" key="1">
    <source>
        <dbReference type="SAM" id="MobiDB-lite"/>
    </source>
</evidence>
<reference evidence="2 3" key="1">
    <citation type="submission" date="2020-01" db="EMBL/GenBank/DDBJ databases">
        <title>Paenibacillus soybeanensis sp. nov. isolated from the nodules of soybean (Glycine max(L.) Merr).</title>
        <authorList>
            <person name="Wang H."/>
        </authorList>
    </citation>
    <scope>NUCLEOTIDE SEQUENCE [LARGE SCALE GENOMIC DNA]</scope>
    <source>
        <strain evidence="2 3">T1</strain>
    </source>
</reference>
<comment type="caution">
    <text evidence="2">The sequence shown here is derived from an EMBL/GenBank/DDBJ whole genome shotgun (WGS) entry which is preliminary data.</text>
</comment>
<dbReference type="Proteomes" id="UP000665561">
    <property type="component" value="Unassembled WGS sequence"/>
</dbReference>
<keyword evidence="3" id="KW-1185">Reference proteome</keyword>
<gene>
    <name evidence="2" type="ORF">GT019_06865</name>
</gene>
<sequence>MKNDNKADGKRVHSGAGENIDEGSREWMDEAIFTARSARESIVSIHHSLHALVRHLADLRRQLDDVGTATNGHWKPLECIDTICITDDKGAINDQEYNV</sequence>
<dbReference type="RefSeq" id="WP_161742235.1">
    <property type="nucleotide sequence ID" value="NZ_JAAAMV010000003.1"/>
</dbReference>
<feature type="compositionally biased region" description="Basic and acidic residues" evidence="1">
    <location>
        <begin position="1"/>
        <end position="11"/>
    </location>
</feature>
<organism evidence="2 3">
    <name type="scientific">Paenibacillus glycinis</name>
    <dbReference type="NCBI Taxonomy" id="2697035"/>
    <lineage>
        <taxon>Bacteria</taxon>
        <taxon>Bacillati</taxon>
        <taxon>Bacillota</taxon>
        <taxon>Bacilli</taxon>
        <taxon>Bacillales</taxon>
        <taxon>Paenibacillaceae</taxon>
        <taxon>Paenibacillus</taxon>
    </lineage>
</organism>